<comment type="caution">
    <text evidence="2">The sequence shown here is derived from an EMBL/GenBank/DDBJ whole genome shotgun (WGS) entry which is preliminary data.</text>
</comment>
<dbReference type="EMBL" id="PCVI01000035">
    <property type="protein sequence ID" value="PIQ70118.1"/>
    <property type="molecule type" value="Genomic_DNA"/>
</dbReference>
<keyword evidence="1" id="KW-0812">Transmembrane</keyword>
<feature type="transmembrane region" description="Helical" evidence="1">
    <location>
        <begin position="98"/>
        <end position="123"/>
    </location>
</feature>
<organism evidence="2 3">
    <name type="scientific">Candidatus Shapirobacteria bacterium CG11_big_fil_rev_8_21_14_0_20_40_12</name>
    <dbReference type="NCBI Taxonomy" id="1974889"/>
    <lineage>
        <taxon>Bacteria</taxon>
        <taxon>Candidatus Shapironibacteriota</taxon>
    </lineage>
</organism>
<reference evidence="2 3" key="1">
    <citation type="submission" date="2017-09" db="EMBL/GenBank/DDBJ databases">
        <title>Depth-based differentiation of microbial function through sediment-hosted aquifers and enrichment of novel symbionts in the deep terrestrial subsurface.</title>
        <authorList>
            <person name="Probst A.J."/>
            <person name="Ladd B."/>
            <person name="Jarett J.K."/>
            <person name="Geller-Mcgrath D.E."/>
            <person name="Sieber C.M."/>
            <person name="Emerson J.B."/>
            <person name="Anantharaman K."/>
            <person name="Thomas B.C."/>
            <person name="Malmstrom R."/>
            <person name="Stieglmeier M."/>
            <person name="Klingl A."/>
            <person name="Woyke T."/>
            <person name="Ryan C.M."/>
            <person name="Banfield J.F."/>
        </authorList>
    </citation>
    <scope>NUCLEOTIDE SEQUENCE [LARGE SCALE GENOMIC DNA]</scope>
    <source>
        <strain evidence="2">CG11_big_fil_rev_8_21_14_0_20_40_12</strain>
    </source>
</reference>
<keyword evidence="1" id="KW-1133">Transmembrane helix</keyword>
<name>A0A2H0KFS3_9BACT</name>
<gene>
    <name evidence="2" type="ORF">COV89_02275</name>
</gene>
<evidence type="ECO:0000313" key="2">
    <source>
        <dbReference type="EMBL" id="PIQ70118.1"/>
    </source>
</evidence>
<evidence type="ECO:0000256" key="1">
    <source>
        <dbReference type="SAM" id="Phobius"/>
    </source>
</evidence>
<keyword evidence="1" id="KW-0472">Membrane</keyword>
<feature type="transmembrane region" description="Helical" evidence="1">
    <location>
        <begin position="7"/>
        <end position="28"/>
    </location>
</feature>
<evidence type="ECO:0000313" key="3">
    <source>
        <dbReference type="Proteomes" id="UP000231371"/>
    </source>
</evidence>
<feature type="transmembrane region" description="Helical" evidence="1">
    <location>
        <begin position="34"/>
        <end position="56"/>
    </location>
</feature>
<sequence length="178" mass="20662">MLLHNEILSHLIVTLIYFVLVSVLRWQLNWDLLGLWLGAFLGTFFLDIDHLIYWFITNPEKSDSIEAKKGKIKDWLRILKENHTSHTRLVFHSAVGQAVLLVLAFYLLTSGGSIFGSAFIVSINLHLLKDEWFDFQKDKVHLADWLFWQIRGFSAEKHLAIYLIITNVLFLILTGLLI</sequence>
<dbReference type="Proteomes" id="UP000231371">
    <property type="component" value="Unassembled WGS sequence"/>
</dbReference>
<feature type="transmembrane region" description="Helical" evidence="1">
    <location>
        <begin position="159"/>
        <end position="177"/>
    </location>
</feature>
<accession>A0A2H0KFS3</accession>
<protein>
    <submittedName>
        <fullName evidence="2">Uncharacterized protein</fullName>
    </submittedName>
</protein>
<proteinExistence type="predicted"/>
<dbReference type="AlphaFoldDB" id="A0A2H0KFS3"/>